<keyword evidence="8" id="KW-1185">Reference proteome</keyword>
<reference evidence="7 8" key="1">
    <citation type="journal article" date="2022" name="G3 (Bethesda)">
        <title>Whole-genome sequence and methylome profiling of the almond [Prunus dulcis (Mill.) D.A. Webb] cultivar 'Nonpareil'.</title>
        <authorList>
            <person name="D'Amico-Willman K.M."/>
            <person name="Ouma W.Z."/>
            <person name="Meulia T."/>
            <person name="Sideli G.M."/>
            <person name="Gradziel T.M."/>
            <person name="Fresnedo-Ramirez J."/>
        </authorList>
    </citation>
    <scope>NUCLEOTIDE SEQUENCE [LARGE SCALE GENOMIC DNA]</scope>
    <source>
        <strain evidence="7">Clone GOH B32 T37-40</strain>
    </source>
</reference>
<feature type="coiled-coil region" evidence="4">
    <location>
        <begin position="290"/>
        <end position="352"/>
    </location>
</feature>
<feature type="region of interest" description="Disordered" evidence="5">
    <location>
        <begin position="385"/>
        <end position="445"/>
    </location>
</feature>
<evidence type="ECO:0000313" key="8">
    <source>
        <dbReference type="Proteomes" id="UP001054821"/>
    </source>
</evidence>
<dbReference type="InterPro" id="IPR038765">
    <property type="entry name" value="Papain-like_cys_pep_sf"/>
</dbReference>
<evidence type="ECO:0000313" key="7">
    <source>
        <dbReference type="EMBL" id="KAI5334334.1"/>
    </source>
</evidence>
<evidence type="ECO:0000256" key="1">
    <source>
        <dbReference type="ARBA" id="ARBA00005234"/>
    </source>
</evidence>
<comment type="caution">
    <text evidence="7">The sequence shown here is derived from an EMBL/GenBank/DDBJ whole genome shotgun (WGS) entry which is preliminary data.</text>
</comment>
<proteinExistence type="inferred from homology"/>
<dbReference type="InterPro" id="IPR003653">
    <property type="entry name" value="Peptidase_C48_C"/>
</dbReference>
<dbReference type="Proteomes" id="UP001054821">
    <property type="component" value="Chromosome 4"/>
</dbReference>
<dbReference type="EMBL" id="JAJFAZ020000004">
    <property type="protein sequence ID" value="KAI5334334.1"/>
    <property type="molecule type" value="Genomic_DNA"/>
</dbReference>
<evidence type="ECO:0000256" key="4">
    <source>
        <dbReference type="SAM" id="Coils"/>
    </source>
</evidence>
<evidence type="ECO:0000256" key="2">
    <source>
        <dbReference type="ARBA" id="ARBA00022670"/>
    </source>
</evidence>
<evidence type="ECO:0000256" key="5">
    <source>
        <dbReference type="SAM" id="MobiDB-lite"/>
    </source>
</evidence>
<keyword evidence="3" id="KW-0378">Hydrolase</keyword>
<keyword evidence="4" id="KW-0175">Coiled coil</keyword>
<feature type="domain" description="Ubiquitin-like protease family profile" evidence="6">
    <location>
        <begin position="625"/>
        <end position="839"/>
    </location>
</feature>
<evidence type="ECO:0000256" key="3">
    <source>
        <dbReference type="ARBA" id="ARBA00022801"/>
    </source>
</evidence>
<gene>
    <name evidence="7" type="ORF">L3X38_024467</name>
</gene>
<name>A0AAD4VZV5_PRUDU</name>
<feature type="region of interest" description="Disordered" evidence="5">
    <location>
        <begin position="541"/>
        <end position="590"/>
    </location>
</feature>
<feature type="compositionally biased region" description="Basic and acidic residues" evidence="5">
    <location>
        <begin position="207"/>
        <end position="218"/>
    </location>
</feature>
<dbReference type="GO" id="GO:0008234">
    <property type="term" value="F:cysteine-type peptidase activity"/>
    <property type="evidence" value="ECO:0007669"/>
    <property type="project" value="InterPro"/>
</dbReference>
<dbReference type="PROSITE" id="PS50600">
    <property type="entry name" value="ULP_PROTEASE"/>
    <property type="match status" value="1"/>
</dbReference>
<dbReference type="AlphaFoldDB" id="A0AAD4VZV5"/>
<organism evidence="7 8">
    <name type="scientific">Prunus dulcis</name>
    <name type="common">Almond</name>
    <name type="synonym">Amygdalus dulcis</name>
    <dbReference type="NCBI Taxonomy" id="3755"/>
    <lineage>
        <taxon>Eukaryota</taxon>
        <taxon>Viridiplantae</taxon>
        <taxon>Streptophyta</taxon>
        <taxon>Embryophyta</taxon>
        <taxon>Tracheophyta</taxon>
        <taxon>Spermatophyta</taxon>
        <taxon>Magnoliopsida</taxon>
        <taxon>eudicotyledons</taxon>
        <taxon>Gunneridae</taxon>
        <taxon>Pentapetalae</taxon>
        <taxon>rosids</taxon>
        <taxon>fabids</taxon>
        <taxon>Rosales</taxon>
        <taxon>Rosaceae</taxon>
        <taxon>Amygdaloideae</taxon>
        <taxon>Amygdaleae</taxon>
        <taxon>Prunus</taxon>
    </lineage>
</organism>
<feature type="compositionally biased region" description="Acidic residues" evidence="5">
    <location>
        <begin position="192"/>
        <end position="206"/>
    </location>
</feature>
<keyword evidence="2" id="KW-0645">Protease</keyword>
<feature type="region of interest" description="Disordered" evidence="5">
    <location>
        <begin position="173"/>
        <end position="218"/>
    </location>
</feature>
<dbReference type="Gene3D" id="3.40.395.10">
    <property type="entry name" value="Adenoviral Proteinase, Chain A"/>
    <property type="match status" value="1"/>
</dbReference>
<sequence length="876" mass="102113">MNKSDLDLVQLLKKFDPDTKSFKFGTKSFQITGNVVTQILGLPNEGKSVKLVNDRHTFKLFVARAVSAYMNESLTAKAKAKAKKGGEASIGAVSGCTIRILFLLCERTNIIQPILGKEKETPAILKWSLVELYTRFNQIKDLNDIEGIFKTPKKRKTTREEEDTVEKGILKTYKKRKTTGEEGDPLDKEKEKEDDEGQQGEAEEAENQGKPDDADQTPELKEAGKKKMFENEAGKEPLAIQDLLVKSMTDQINYRQQQDPSFVCPERLQLWKDEKNEDSEKKMKELWDIFIQAEKRSKELEVELATYIEKLDNEECVTATMTVESTIQLNEIQNLKRRIAELEGKETHIDIEKIAKKKEIQGKYKAEIQSLLSDPTIFEMEMDLPTKQPTQPVEEKEEENKEEEKQQEEREEENKEQEKQQEEREEEKKQDAPTPDVPSRVQRVKNRERKRLQASCYVYEKNKKKKRRQKRMMKNYHNSSLSLPRRYAIIAVQAAAFSYFLHCRNRNCNAVSVSYNAVCYLLYRNRNCNAVSSSCNALTQEASQPDATNPIPDPPEGTSLHDSIPAGLQQSSDEDEGQKKPTKKKLGWGQRKVWQKIPKADRERIEKHYLSTQPRDIFWAGLNSEKVTNHDLKDIVWDLELSQNVIEAYIQIKEDKIEPMQTESPQYMSTWTWAYMQSFQEPFWHRALYEHLLEKLGKCSVLFFPIISKEEFHFTLLTFHKNERKWRHYNPLRSLGHRKEERCIDIARNFVNIVEGWLEYIRPQARVFIETKKIPTLVKQKEGPPTLVQKDLTPTEELTLNWIMQNPLQFPFEDDMECAQQTVSSLDCGIFVMFYMDKIAQGQPIPKSVDKKFMNEYRAQYVTKLLHHKNCVINRL</sequence>
<dbReference type="SUPFAM" id="SSF54001">
    <property type="entry name" value="Cysteine proteinases"/>
    <property type="match status" value="1"/>
</dbReference>
<accession>A0AAD4VZV5</accession>
<dbReference type="GO" id="GO:0006508">
    <property type="term" value="P:proteolysis"/>
    <property type="evidence" value="ECO:0007669"/>
    <property type="project" value="UniProtKB-KW"/>
</dbReference>
<evidence type="ECO:0000259" key="6">
    <source>
        <dbReference type="PROSITE" id="PS50600"/>
    </source>
</evidence>
<comment type="similarity">
    <text evidence="1">Belongs to the peptidase C48 family.</text>
</comment>
<protein>
    <recommendedName>
        <fullName evidence="6">Ubiquitin-like protease family profile domain-containing protein</fullName>
    </recommendedName>
</protein>
<feature type="compositionally biased region" description="Basic and acidic residues" evidence="5">
    <location>
        <begin position="398"/>
        <end position="431"/>
    </location>
</feature>